<gene>
    <name evidence="2" type="ORF">B0T17DRAFT_602232</name>
</gene>
<protein>
    <submittedName>
        <fullName evidence="2">Uncharacterized protein</fullName>
    </submittedName>
</protein>
<dbReference type="EMBL" id="JAULSR010000007">
    <property type="protein sequence ID" value="KAK0615157.1"/>
    <property type="molecule type" value="Genomic_DNA"/>
</dbReference>
<dbReference type="Proteomes" id="UP001174934">
    <property type="component" value="Unassembled WGS sequence"/>
</dbReference>
<feature type="region of interest" description="Disordered" evidence="1">
    <location>
        <begin position="1"/>
        <end position="77"/>
    </location>
</feature>
<dbReference type="AlphaFoldDB" id="A0AA40BVH6"/>
<keyword evidence="3" id="KW-1185">Reference proteome</keyword>
<evidence type="ECO:0000313" key="3">
    <source>
        <dbReference type="Proteomes" id="UP001174934"/>
    </source>
</evidence>
<accession>A0AA40BVH6</accession>
<name>A0AA40BVH6_9PEZI</name>
<evidence type="ECO:0000313" key="2">
    <source>
        <dbReference type="EMBL" id="KAK0615157.1"/>
    </source>
</evidence>
<evidence type="ECO:0000256" key="1">
    <source>
        <dbReference type="SAM" id="MobiDB-lite"/>
    </source>
</evidence>
<organism evidence="2 3">
    <name type="scientific">Bombardia bombarda</name>
    <dbReference type="NCBI Taxonomy" id="252184"/>
    <lineage>
        <taxon>Eukaryota</taxon>
        <taxon>Fungi</taxon>
        <taxon>Dikarya</taxon>
        <taxon>Ascomycota</taxon>
        <taxon>Pezizomycotina</taxon>
        <taxon>Sordariomycetes</taxon>
        <taxon>Sordariomycetidae</taxon>
        <taxon>Sordariales</taxon>
        <taxon>Lasiosphaeriaceae</taxon>
        <taxon>Bombardia</taxon>
    </lineage>
</organism>
<reference evidence="2" key="1">
    <citation type="submission" date="2023-06" db="EMBL/GenBank/DDBJ databases">
        <title>Genome-scale phylogeny and comparative genomics of the fungal order Sordariales.</title>
        <authorList>
            <consortium name="Lawrence Berkeley National Laboratory"/>
            <person name="Hensen N."/>
            <person name="Bonometti L."/>
            <person name="Westerberg I."/>
            <person name="Brannstrom I.O."/>
            <person name="Guillou S."/>
            <person name="Cros-Aarteil S."/>
            <person name="Calhoun S."/>
            <person name="Haridas S."/>
            <person name="Kuo A."/>
            <person name="Mondo S."/>
            <person name="Pangilinan J."/>
            <person name="Riley R."/>
            <person name="LaButti K."/>
            <person name="Andreopoulos B."/>
            <person name="Lipzen A."/>
            <person name="Chen C."/>
            <person name="Yanf M."/>
            <person name="Daum C."/>
            <person name="Ng V."/>
            <person name="Clum A."/>
            <person name="Steindorff A."/>
            <person name="Ohm R."/>
            <person name="Martin F."/>
            <person name="Silar P."/>
            <person name="Natvig D."/>
            <person name="Lalanne C."/>
            <person name="Gautier V."/>
            <person name="Ament-velasquez S.L."/>
            <person name="Kruys A."/>
            <person name="Hutchinson M.I."/>
            <person name="Powell A.J."/>
            <person name="Barry K."/>
            <person name="Miller A.N."/>
            <person name="Grigoriev I.V."/>
            <person name="Debuchy R."/>
            <person name="Gladieux P."/>
            <person name="Thoren M.H."/>
            <person name="Johannesson H."/>
        </authorList>
    </citation>
    <scope>NUCLEOTIDE SEQUENCE</scope>
    <source>
        <strain evidence="2">SMH3391-2</strain>
    </source>
</reference>
<comment type="caution">
    <text evidence="2">The sequence shown here is derived from an EMBL/GenBank/DDBJ whole genome shotgun (WGS) entry which is preliminary data.</text>
</comment>
<sequence>MFARREIAADQVAHHEQAKEAEHANTSTQPATCPLSPPLTGDQGHEATHHHHRNHHWESSLSGITSEEEVMSRVRESSGTAEKRLRKCLMSDEVSIALGQIAEAEAFVFVRLVSADSDLLSLGFKATNPEELMLNPTSKLNKLRDLCSALEFPTMEVVLKACRDMDYEENKSPTATGGDYEDGRLILWSAREGAC</sequence>
<feature type="compositionally biased region" description="Basic and acidic residues" evidence="1">
    <location>
        <begin position="1"/>
        <end position="23"/>
    </location>
</feature>
<proteinExistence type="predicted"/>